<feature type="domain" description="Protein kinase" evidence="1">
    <location>
        <begin position="46"/>
        <end position="344"/>
    </location>
</feature>
<organism evidence="2 3">
    <name type="scientific">Algoriphagus iocasae</name>
    <dbReference type="NCBI Taxonomy" id="1836499"/>
    <lineage>
        <taxon>Bacteria</taxon>
        <taxon>Pseudomonadati</taxon>
        <taxon>Bacteroidota</taxon>
        <taxon>Cytophagia</taxon>
        <taxon>Cytophagales</taxon>
        <taxon>Cyclobacteriaceae</taxon>
        <taxon>Algoriphagus</taxon>
    </lineage>
</organism>
<keyword evidence="3" id="KW-1185">Reference proteome</keyword>
<keyword evidence="2" id="KW-0808">Transferase</keyword>
<dbReference type="EMBL" id="JACIJO010000003">
    <property type="protein sequence ID" value="MBB6328263.1"/>
    <property type="molecule type" value="Genomic_DNA"/>
</dbReference>
<dbReference type="InterPro" id="IPR000719">
    <property type="entry name" value="Prot_kinase_dom"/>
</dbReference>
<dbReference type="RefSeq" id="WP_221444539.1">
    <property type="nucleotide sequence ID" value="NZ_JACIJO010000003.1"/>
</dbReference>
<dbReference type="Gene3D" id="1.10.510.10">
    <property type="entry name" value="Transferase(Phosphotransferase) domain 1"/>
    <property type="match status" value="1"/>
</dbReference>
<gene>
    <name evidence="2" type="ORF">FHS59_003906</name>
</gene>
<dbReference type="SUPFAM" id="SSF56112">
    <property type="entry name" value="Protein kinase-like (PK-like)"/>
    <property type="match status" value="1"/>
</dbReference>
<dbReference type="InterPro" id="IPR056955">
    <property type="entry name" value="ORC-CDC6-like"/>
</dbReference>
<comment type="caution">
    <text evidence="2">The sequence shown here is derived from an EMBL/GenBank/DDBJ whole genome shotgun (WGS) entry which is preliminary data.</text>
</comment>
<dbReference type="Pfam" id="PF00069">
    <property type="entry name" value="Pkinase"/>
    <property type="match status" value="1"/>
</dbReference>
<sequence>MEKYCCFLHPKKDYSEKELKDFCPECGNPYGFPLFEETRPTQIGEYKVLDALERGYYGATYIVEKSTAIRTQKRVLKVVPKEVYRFFGKDFQEECRAHAEAAEGTQHIVDIDDIFEDHISFGDTSIECHVAILQYVKGKTLKHLIASENQLKATAIGQIAIDLLKVLSELESKKLFHNDLHPGNIIIEELEPERRRLGELDDTIKAVAIDFGSLASKTQSGDKSNRVGDLHRVAITLDQLSKKILDLPGSSDERDYRLASLLEERAKILLPSVKNQRTFEFSEIIDQIKSSSIQVSSPWKAALELKNFRDSYNAQTMLPWFVPSLLVDDDDRWISRISSRGPLVITGMRGCGKTMLLRALQFHARAIPINETEKDTELTARLEKEGYLGLYVSCTRLLDSHGLMDKPIHQPFPRLFLAYAIEAISAIKHLRELNRECVRHDSFISIAKVVAQYVEGTEEITNIPSEHEVEVFLKRALNSLSKGESKHIITANPAVSFPVLAQAIRECSEVWNNSYVFFLLDDVSTRFLNDDNIIHLVSTLLFQDQYCAFKFTTEMQTLEMVINSPGNIEQAREGRDYDVFDLGNEVNEKVHANKSEGTRFVEKILLKRSKFHSGHPKHLIPSQVLGDATLKSIAENIARKAKASDKKGLYHGITAIASVCVGDIGDIITLYDMILNRNVKNFPVSREAQNECYLDLCNSRLYHINRRESRLYDFAESFAKATHHLLVQSYKAREAEGEGSKLRLRQYSSIFINITTGNIERQYEQVRELIDAGIFNFSGGPEASRTNRQGVNPQQQFKLVYRKLYGVTNHIGLSNADRFELSGEELEDWLNNPKKGKDILIRNLKTEVPDELPFTDNEGTSEEPYKQEEIVIQTTLWEQETLSQEPIIDPESTKKLEQLAIEKLPILEDLTLNDLCKTDKGLHFIAGLGFEERTLESLHRWLNCATISQVDLIEFKEAGNKNSMIQSLDVEKLPYKIHPVDQAIESGIQFNDDLTVDITGLPKAVIFNIIRTVLNNRKRVNVVFTEAEKHYPLEEVIKKLLEEYRESDHTQFLESLTDVLKGESGPYKLIPLMPKNIDNYSSRRVLIAFSSPKHERLFTLLDEREYDKIHIIVPSGSSPQDQLARIAAHVAIRRFNHAEIVESHADDLKSLIEYLAITYQRYFVEQTFSFEIALTGSKIQTVASASICSSFMVSQVWYVQPKSWDPKRFTEGTKETSVFSLYKN</sequence>
<keyword evidence="2" id="KW-0723">Serine/threonine-protein kinase</keyword>
<name>A0A841MMX5_9BACT</name>
<dbReference type="PROSITE" id="PS50011">
    <property type="entry name" value="PROTEIN_KINASE_DOM"/>
    <property type="match status" value="1"/>
</dbReference>
<protein>
    <submittedName>
        <fullName evidence="2">Serine/threonine protein kinase</fullName>
    </submittedName>
</protein>
<dbReference type="SMART" id="SM00220">
    <property type="entry name" value="S_TKc"/>
    <property type="match status" value="1"/>
</dbReference>
<keyword evidence="2" id="KW-0418">Kinase</keyword>
<dbReference type="Pfam" id="PF24389">
    <property type="entry name" value="ORC-CDC6-like"/>
    <property type="match status" value="1"/>
</dbReference>
<dbReference type="InterPro" id="IPR011009">
    <property type="entry name" value="Kinase-like_dom_sf"/>
</dbReference>
<dbReference type="AlphaFoldDB" id="A0A841MMX5"/>
<evidence type="ECO:0000313" key="3">
    <source>
        <dbReference type="Proteomes" id="UP000588604"/>
    </source>
</evidence>
<evidence type="ECO:0000259" key="1">
    <source>
        <dbReference type="PROSITE" id="PS50011"/>
    </source>
</evidence>
<dbReference type="GO" id="GO:0004674">
    <property type="term" value="F:protein serine/threonine kinase activity"/>
    <property type="evidence" value="ECO:0007669"/>
    <property type="project" value="UniProtKB-KW"/>
</dbReference>
<proteinExistence type="predicted"/>
<evidence type="ECO:0000313" key="2">
    <source>
        <dbReference type="EMBL" id="MBB6328263.1"/>
    </source>
</evidence>
<dbReference type="Proteomes" id="UP000588604">
    <property type="component" value="Unassembled WGS sequence"/>
</dbReference>
<reference evidence="2 3" key="1">
    <citation type="submission" date="2020-08" db="EMBL/GenBank/DDBJ databases">
        <title>Genomic Encyclopedia of Type Strains, Phase IV (KMG-IV): sequencing the most valuable type-strain genomes for metagenomic binning, comparative biology and taxonomic classification.</title>
        <authorList>
            <person name="Goeker M."/>
        </authorList>
    </citation>
    <scope>NUCLEOTIDE SEQUENCE [LARGE SCALE GENOMIC DNA]</scope>
    <source>
        <strain evidence="2 3">DSM 102044</strain>
    </source>
</reference>
<dbReference type="GO" id="GO:0005524">
    <property type="term" value="F:ATP binding"/>
    <property type="evidence" value="ECO:0007669"/>
    <property type="project" value="InterPro"/>
</dbReference>
<accession>A0A841MMX5</accession>